<sequence length="292" mass="33195">MENRPLGEILIEADLVSLAQIEFALQEQLKSDLKIGEILANHNFIRQKTANFFVDQWPKYLKSKNKRPLVYYFTKAGLLDKNQIKILLAQQEQDSSKAKRFHRLAVEYGYLKQTTVDFFLAKLFNLETNNSNVSYSNPYEILRKYIKGERNFGQTSLVKAPLIDISLKETILDGSDLREANLTRTNLSHSSLARANLSSANLAKANLMSVNFEYALLNSANLQESNLEQANFNTASLQKVNLTEAYLSHTSFAGADLRGAKLAPEYPYVVYYDSKTLFDDNFDPQQAGWNII</sequence>
<evidence type="ECO:0008006" key="3">
    <source>
        <dbReference type="Google" id="ProtNLM"/>
    </source>
</evidence>
<accession>A0A563W2E4</accession>
<dbReference type="InterPro" id="IPR037257">
    <property type="entry name" value="T2SS_E_N_sf"/>
</dbReference>
<reference evidence="1 2" key="1">
    <citation type="submission" date="2019-01" db="EMBL/GenBank/DDBJ databases">
        <authorList>
            <person name="Brito A."/>
        </authorList>
    </citation>
    <scope>NUCLEOTIDE SEQUENCE [LARGE SCALE GENOMIC DNA]</scope>
    <source>
        <strain evidence="1">1</strain>
    </source>
</reference>
<dbReference type="EMBL" id="CAACVJ010000612">
    <property type="protein sequence ID" value="VEP17851.1"/>
    <property type="molecule type" value="Genomic_DNA"/>
</dbReference>
<proteinExistence type="predicted"/>
<dbReference type="InterPro" id="IPR001646">
    <property type="entry name" value="5peptide_repeat"/>
</dbReference>
<name>A0A563W2E4_9CYAN</name>
<dbReference type="PANTHER" id="PTHR14136:SF17">
    <property type="entry name" value="BTB_POZ DOMAIN-CONTAINING PROTEIN KCTD9"/>
    <property type="match status" value="1"/>
</dbReference>
<protein>
    <recommendedName>
        <fullName evidence="3">Low-complexity protein</fullName>
    </recommendedName>
</protein>
<dbReference type="PANTHER" id="PTHR14136">
    <property type="entry name" value="BTB_POZ DOMAIN-CONTAINING PROTEIN KCTD9"/>
    <property type="match status" value="1"/>
</dbReference>
<dbReference type="RefSeq" id="WP_144867258.1">
    <property type="nucleotide sequence ID" value="NZ_LR213824.1"/>
</dbReference>
<dbReference type="SUPFAM" id="SSF160246">
    <property type="entry name" value="EspE N-terminal domain-like"/>
    <property type="match status" value="1"/>
</dbReference>
<dbReference type="Proteomes" id="UP000320055">
    <property type="component" value="Unassembled WGS sequence"/>
</dbReference>
<dbReference type="SUPFAM" id="SSF141571">
    <property type="entry name" value="Pentapeptide repeat-like"/>
    <property type="match status" value="1"/>
</dbReference>
<dbReference type="Gene3D" id="2.160.20.80">
    <property type="entry name" value="E3 ubiquitin-protein ligase SopA"/>
    <property type="match status" value="1"/>
</dbReference>
<dbReference type="OrthoDB" id="422309at2"/>
<dbReference type="AlphaFoldDB" id="A0A563W2E4"/>
<organism evidence="1 2">
    <name type="scientific">Hyella patelloides LEGE 07179</name>
    <dbReference type="NCBI Taxonomy" id="945734"/>
    <lineage>
        <taxon>Bacteria</taxon>
        <taxon>Bacillati</taxon>
        <taxon>Cyanobacteriota</taxon>
        <taxon>Cyanophyceae</taxon>
        <taxon>Pleurocapsales</taxon>
        <taxon>Hyellaceae</taxon>
        <taxon>Hyella</taxon>
    </lineage>
</organism>
<gene>
    <name evidence="1" type="ORF">H1P_650017</name>
</gene>
<dbReference type="InterPro" id="IPR051082">
    <property type="entry name" value="Pentapeptide-BTB/POZ_domain"/>
</dbReference>
<keyword evidence="2" id="KW-1185">Reference proteome</keyword>
<evidence type="ECO:0000313" key="2">
    <source>
        <dbReference type="Proteomes" id="UP000320055"/>
    </source>
</evidence>
<dbReference type="Pfam" id="PF00805">
    <property type="entry name" value="Pentapeptide"/>
    <property type="match status" value="2"/>
</dbReference>
<evidence type="ECO:0000313" key="1">
    <source>
        <dbReference type="EMBL" id="VEP17851.1"/>
    </source>
</evidence>